<dbReference type="SUPFAM" id="SSF55874">
    <property type="entry name" value="ATPase domain of HSP90 chaperone/DNA topoisomerase II/histidine kinase"/>
    <property type="match status" value="1"/>
</dbReference>
<evidence type="ECO:0000256" key="7">
    <source>
        <dbReference type="ARBA" id="ARBA00022741"/>
    </source>
</evidence>
<dbReference type="InterPro" id="IPR057640">
    <property type="entry name" value="Cache_WalK"/>
</dbReference>
<feature type="domain" description="HAMP" evidence="15">
    <location>
        <begin position="208"/>
        <end position="260"/>
    </location>
</feature>
<keyword evidence="11 13" id="KW-0472">Membrane</keyword>
<keyword evidence="13" id="KW-0812">Transmembrane</keyword>
<keyword evidence="4" id="KW-1003">Cell membrane</keyword>
<evidence type="ECO:0000256" key="12">
    <source>
        <dbReference type="SAM" id="Coils"/>
    </source>
</evidence>
<dbReference type="CDD" id="cd06225">
    <property type="entry name" value="HAMP"/>
    <property type="match status" value="1"/>
</dbReference>
<dbReference type="Gene3D" id="1.10.8.500">
    <property type="entry name" value="HAMP domain in histidine kinase"/>
    <property type="match status" value="1"/>
</dbReference>
<evidence type="ECO:0000256" key="10">
    <source>
        <dbReference type="ARBA" id="ARBA00023012"/>
    </source>
</evidence>
<dbReference type="SUPFAM" id="SSF47384">
    <property type="entry name" value="Homodimeric domain of signal transducing histidine kinase"/>
    <property type="match status" value="1"/>
</dbReference>
<dbReference type="PRINTS" id="PR00344">
    <property type="entry name" value="BCTRLSENSOR"/>
</dbReference>
<dbReference type="InterPro" id="IPR035965">
    <property type="entry name" value="PAS-like_dom_sf"/>
</dbReference>
<evidence type="ECO:0000256" key="4">
    <source>
        <dbReference type="ARBA" id="ARBA00022475"/>
    </source>
</evidence>
<comment type="catalytic activity">
    <reaction evidence="1">
        <text>ATP + protein L-histidine = ADP + protein N-phospho-L-histidine.</text>
        <dbReference type="EC" id="2.7.13.3"/>
    </reaction>
</comment>
<dbReference type="Gene3D" id="3.30.450.20">
    <property type="entry name" value="PAS domain"/>
    <property type="match status" value="2"/>
</dbReference>
<keyword evidence="7" id="KW-0547">Nucleotide-binding</keyword>
<evidence type="ECO:0000256" key="13">
    <source>
        <dbReference type="SAM" id="Phobius"/>
    </source>
</evidence>
<dbReference type="InterPro" id="IPR003660">
    <property type="entry name" value="HAMP_dom"/>
</dbReference>
<feature type="transmembrane region" description="Helical" evidence="13">
    <location>
        <begin position="12"/>
        <end position="35"/>
    </location>
</feature>
<dbReference type="SMART" id="SM00387">
    <property type="entry name" value="HATPase_c"/>
    <property type="match status" value="1"/>
</dbReference>
<dbReference type="Pfam" id="PF02518">
    <property type="entry name" value="HATPase_c"/>
    <property type="match status" value="1"/>
</dbReference>
<dbReference type="Gene3D" id="1.10.287.130">
    <property type="match status" value="1"/>
</dbReference>
<dbReference type="InterPro" id="IPR036890">
    <property type="entry name" value="HATPase_C_sf"/>
</dbReference>
<keyword evidence="5" id="KW-0597">Phosphoprotein</keyword>
<evidence type="ECO:0000256" key="2">
    <source>
        <dbReference type="ARBA" id="ARBA00004651"/>
    </source>
</evidence>
<dbReference type="InterPro" id="IPR050351">
    <property type="entry name" value="BphY/WalK/GraS-like"/>
</dbReference>
<feature type="transmembrane region" description="Helical" evidence="13">
    <location>
        <begin position="187"/>
        <end position="207"/>
    </location>
</feature>
<dbReference type="EMBL" id="JACEIQ010000005">
    <property type="protein sequence ID" value="MBA4494077.1"/>
    <property type="molecule type" value="Genomic_DNA"/>
</dbReference>
<keyword evidence="17" id="KW-1185">Reference proteome</keyword>
<dbReference type="InterPro" id="IPR036097">
    <property type="entry name" value="HisK_dim/P_sf"/>
</dbReference>
<name>A0A7W1WQB7_9BACL</name>
<dbReference type="CDD" id="cd00075">
    <property type="entry name" value="HATPase"/>
    <property type="match status" value="1"/>
</dbReference>
<keyword evidence="6" id="KW-0808">Transferase</keyword>
<dbReference type="PROSITE" id="PS50109">
    <property type="entry name" value="HIS_KIN"/>
    <property type="match status" value="1"/>
</dbReference>
<keyword evidence="10" id="KW-0902">Two-component regulatory system</keyword>
<evidence type="ECO:0000256" key="11">
    <source>
        <dbReference type="ARBA" id="ARBA00023136"/>
    </source>
</evidence>
<dbReference type="PROSITE" id="PS50885">
    <property type="entry name" value="HAMP"/>
    <property type="match status" value="1"/>
</dbReference>
<evidence type="ECO:0000313" key="17">
    <source>
        <dbReference type="Proteomes" id="UP000535491"/>
    </source>
</evidence>
<dbReference type="Gene3D" id="3.30.565.10">
    <property type="entry name" value="Histidine kinase-like ATPase, C-terminal domain"/>
    <property type="match status" value="1"/>
</dbReference>
<feature type="coiled-coil region" evidence="12">
    <location>
        <begin position="252"/>
        <end position="279"/>
    </location>
</feature>
<evidence type="ECO:0000256" key="5">
    <source>
        <dbReference type="ARBA" id="ARBA00022553"/>
    </source>
</evidence>
<dbReference type="FunFam" id="3.30.565.10:FF:000006">
    <property type="entry name" value="Sensor histidine kinase WalK"/>
    <property type="match status" value="1"/>
</dbReference>
<evidence type="ECO:0000256" key="9">
    <source>
        <dbReference type="ARBA" id="ARBA00022840"/>
    </source>
</evidence>
<dbReference type="GO" id="GO:0004721">
    <property type="term" value="F:phosphoprotein phosphatase activity"/>
    <property type="evidence" value="ECO:0007669"/>
    <property type="project" value="TreeGrafter"/>
</dbReference>
<dbReference type="EC" id="2.7.13.3" evidence="3"/>
<feature type="domain" description="Histidine kinase" evidence="14">
    <location>
        <begin position="385"/>
        <end position="604"/>
    </location>
</feature>
<accession>A0A7W1WQB7</accession>
<dbReference type="InterPro" id="IPR003594">
    <property type="entry name" value="HATPase_dom"/>
</dbReference>
<proteinExistence type="predicted"/>
<evidence type="ECO:0000256" key="3">
    <source>
        <dbReference type="ARBA" id="ARBA00012438"/>
    </source>
</evidence>
<keyword evidence="13" id="KW-1133">Transmembrane helix</keyword>
<dbReference type="InterPro" id="IPR004358">
    <property type="entry name" value="Sig_transdc_His_kin-like_C"/>
</dbReference>
<dbReference type="PANTHER" id="PTHR45453">
    <property type="entry name" value="PHOSPHATE REGULON SENSOR PROTEIN PHOR"/>
    <property type="match status" value="1"/>
</dbReference>
<evidence type="ECO:0000313" key="16">
    <source>
        <dbReference type="EMBL" id="MBA4494077.1"/>
    </source>
</evidence>
<dbReference type="GO" id="GO:0005886">
    <property type="term" value="C:plasma membrane"/>
    <property type="evidence" value="ECO:0007669"/>
    <property type="project" value="UniProtKB-SubCell"/>
</dbReference>
<dbReference type="Pfam" id="PF00672">
    <property type="entry name" value="HAMP"/>
    <property type="match status" value="1"/>
</dbReference>
<dbReference type="Pfam" id="PF00512">
    <property type="entry name" value="HisKA"/>
    <property type="match status" value="1"/>
</dbReference>
<reference evidence="16 17" key="1">
    <citation type="submission" date="2020-07" db="EMBL/GenBank/DDBJ databases">
        <authorList>
            <person name="Feng H."/>
        </authorList>
    </citation>
    <scope>NUCLEOTIDE SEQUENCE [LARGE SCALE GENOMIC DNA]</scope>
    <source>
        <strain evidence="17">s-10</strain>
    </source>
</reference>
<evidence type="ECO:0000259" key="15">
    <source>
        <dbReference type="PROSITE" id="PS50885"/>
    </source>
</evidence>
<evidence type="ECO:0000259" key="14">
    <source>
        <dbReference type="PROSITE" id="PS50109"/>
    </source>
</evidence>
<dbReference type="GO" id="GO:0016036">
    <property type="term" value="P:cellular response to phosphate starvation"/>
    <property type="evidence" value="ECO:0007669"/>
    <property type="project" value="TreeGrafter"/>
</dbReference>
<sequence>MKKWMQLVNSIQWKLVIIYILLLIIAMQLIGVYFISRLENYYMGDLRTDLKTQASLLHDKVGDTLNKRLSNDERSKRINGLLRELVYLNQKGNTTKDKVVVSIMDKDNLVIATTASNKNELKQKPVFLTQSLTETQQFNIVNDPTSGDNYQIYYRPIKNGEGRMVGSIYIEASLEETYKTIRAISKILISITALALVITGFLVVILARTITTPVKEITEQATAMAAGDFDRKVDVRSEDEIGRLGIAFNHLASHLRIALSQKEEEKEKLESVLANMSDGVIATDSTGKVIVKNGWAEKLLNRDIELGSGIDEVLPLTEPISFPLPEERQTFLEMNTDDPEEHTIVKITFTPIRLQGSEMVGLVAVLEDVTEQEKLDRQRKDFVANVSHELRTPLTTIKSYLEALDDGAVNDPELASRFLQVTRQEADRMTRLIHDLLQLSRLDAKQSRFHKKAIHMEEMLEDVVDRFAFQCKQKEIKLSLHITESLPRIYADRDKLDQVLDNLLSNAVKYTLEGGSIAVIAERRPDGMVEVSIADTGIGIPKKDLGRIFERFYRVDKARSRSLGGTGLGLAIAREIVRAHGGDISIDSIYRKGTTVSFTLPPCEPEVVR</sequence>
<dbReference type="SMART" id="SM00304">
    <property type="entry name" value="HAMP"/>
    <property type="match status" value="1"/>
</dbReference>
<dbReference type="InterPro" id="IPR005467">
    <property type="entry name" value="His_kinase_dom"/>
</dbReference>
<dbReference type="FunFam" id="1.10.287.130:FF:000001">
    <property type="entry name" value="Two-component sensor histidine kinase"/>
    <property type="match status" value="1"/>
</dbReference>
<keyword evidence="8" id="KW-0418">Kinase</keyword>
<dbReference type="InterPro" id="IPR003661">
    <property type="entry name" value="HisK_dim/P_dom"/>
</dbReference>
<evidence type="ECO:0000256" key="8">
    <source>
        <dbReference type="ARBA" id="ARBA00022777"/>
    </source>
</evidence>
<keyword evidence="9" id="KW-0067">ATP-binding</keyword>
<dbReference type="AlphaFoldDB" id="A0A7W1WQB7"/>
<dbReference type="SUPFAM" id="SSF55785">
    <property type="entry name" value="PYP-like sensor domain (PAS domain)"/>
    <property type="match status" value="1"/>
</dbReference>
<dbReference type="GO" id="GO:0005524">
    <property type="term" value="F:ATP binding"/>
    <property type="evidence" value="ECO:0007669"/>
    <property type="project" value="UniProtKB-KW"/>
</dbReference>
<evidence type="ECO:0000256" key="1">
    <source>
        <dbReference type="ARBA" id="ARBA00000085"/>
    </source>
</evidence>
<organism evidence="16 17">
    <name type="scientific">Paenactinomyces guangxiensis</name>
    <dbReference type="NCBI Taxonomy" id="1490290"/>
    <lineage>
        <taxon>Bacteria</taxon>
        <taxon>Bacillati</taxon>
        <taxon>Bacillota</taxon>
        <taxon>Bacilli</taxon>
        <taxon>Bacillales</taxon>
        <taxon>Thermoactinomycetaceae</taxon>
        <taxon>Paenactinomyces</taxon>
    </lineage>
</organism>
<dbReference type="SUPFAM" id="SSF158472">
    <property type="entry name" value="HAMP domain-like"/>
    <property type="match status" value="1"/>
</dbReference>
<gene>
    <name evidence="16" type="ORF">H1191_07140</name>
</gene>
<protein>
    <recommendedName>
        <fullName evidence="3">histidine kinase</fullName>
        <ecNumber evidence="3">2.7.13.3</ecNumber>
    </recommendedName>
</protein>
<comment type="caution">
    <text evidence="16">The sequence shown here is derived from an EMBL/GenBank/DDBJ whole genome shotgun (WGS) entry which is preliminary data.</text>
</comment>
<comment type="subcellular location">
    <subcellularLocation>
        <location evidence="2">Cell membrane</location>
        <topology evidence="2">Multi-pass membrane protein</topology>
    </subcellularLocation>
</comment>
<dbReference type="SMART" id="SM00388">
    <property type="entry name" value="HisKA"/>
    <property type="match status" value="1"/>
</dbReference>
<dbReference type="GO" id="GO:0000155">
    <property type="term" value="F:phosphorelay sensor kinase activity"/>
    <property type="evidence" value="ECO:0007669"/>
    <property type="project" value="InterPro"/>
</dbReference>
<dbReference type="Proteomes" id="UP000535491">
    <property type="component" value="Unassembled WGS sequence"/>
</dbReference>
<evidence type="ECO:0000256" key="6">
    <source>
        <dbReference type="ARBA" id="ARBA00022679"/>
    </source>
</evidence>
<dbReference type="CDD" id="cd00082">
    <property type="entry name" value="HisKA"/>
    <property type="match status" value="1"/>
</dbReference>
<keyword evidence="12" id="KW-0175">Coiled coil</keyword>
<dbReference type="PANTHER" id="PTHR45453:SF1">
    <property type="entry name" value="PHOSPHATE REGULON SENSOR PROTEIN PHOR"/>
    <property type="match status" value="1"/>
</dbReference>
<dbReference type="Pfam" id="PF23846">
    <property type="entry name" value="Cache_WalK"/>
    <property type="match status" value="1"/>
</dbReference>
<dbReference type="RefSeq" id="WP_198065854.1">
    <property type="nucleotide sequence ID" value="NZ_JAECVR010000005.1"/>
</dbReference>